<organism evidence="2 3">
    <name type="scientific">Streptomyces ossamyceticus</name>
    <dbReference type="NCBI Taxonomy" id="249581"/>
    <lineage>
        <taxon>Bacteria</taxon>
        <taxon>Bacillati</taxon>
        <taxon>Actinomycetota</taxon>
        <taxon>Actinomycetes</taxon>
        <taxon>Kitasatosporales</taxon>
        <taxon>Streptomycetaceae</taxon>
        <taxon>Streptomyces</taxon>
    </lineage>
</organism>
<evidence type="ECO:0000313" key="2">
    <source>
        <dbReference type="EMBL" id="MET9848875.1"/>
    </source>
</evidence>
<dbReference type="EMBL" id="JBEXPZ010000045">
    <property type="protein sequence ID" value="MET9848875.1"/>
    <property type="molecule type" value="Genomic_DNA"/>
</dbReference>
<dbReference type="Proteomes" id="UP001550210">
    <property type="component" value="Unassembled WGS sequence"/>
</dbReference>
<proteinExistence type="predicted"/>
<sequence>MAETGFFRGEGGHIWEMDLPLGEAHAKREKEGALVRVNEDGSPFTESAEEPTEPAVTHESPKKPNKASSKAEWVDWAVHQGADRDEAESLTLAVLIERYHGAE</sequence>
<reference evidence="2 3" key="1">
    <citation type="submission" date="2024-06" db="EMBL/GenBank/DDBJ databases">
        <title>The Natural Products Discovery Center: Release of the First 8490 Sequenced Strains for Exploring Actinobacteria Biosynthetic Diversity.</title>
        <authorList>
            <person name="Kalkreuter E."/>
            <person name="Kautsar S.A."/>
            <person name="Yang D."/>
            <person name="Bader C.D."/>
            <person name="Teijaro C.N."/>
            <person name="Fluegel L."/>
            <person name="Davis C.M."/>
            <person name="Simpson J.R."/>
            <person name="Lauterbach L."/>
            <person name="Steele A.D."/>
            <person name="Gui C."/>
            <person name="Meng S."/>
            <person name="Li G."/>
            <person name="Viehrig K."/>
            <person name="Ye F."/>
            <person name="Su P."/>
            <person name="Kiefer A.F."/>
            <person name="Nichols A."/>
            <person name="Cepeda A.J."/>
            <person name="Yan W."/>
            <person name="Fan B."/>
            <person name="Jiang Y."/>
            <person name="Adhikari A."/>
            <person name="Zheng C.-J."/>
            <person name="Schuster L."/>
            <person name="Cowan T.M."/>
            <person name="Smanski M.J."/>
            <person name="Chevrette M.G."/>
            <person name="De Carvalho L.P.S."/>
            <person name="Shen B."/>
        </authorList>
    </citation>
    <scope>NUCLEOTIDE SEQUENCE [LARGE SCALE GENOMIC DNA]</scope>
    <source>
        <strain evidence="2 3">NPDC006434</strain>
    </source>
</reference>
<name>A0ABV2V6G7_9ACTN</name>
<accession>A0ABV2V6G7</accession>
<evidence type="ECO:0008006" key="4">
    <source>
        <dbReference type="Google" id="ProtNLM"/>
    </source>
</evidence>
<feature type="region of interest" description="Disordered" evidence="1">
    <location>
        <begin position="35"/>
        <end position="71"/>
    </location>
</feature>
<evidence type="ECO:0000256" key="1">
    <source>
        <dbReference type="SAM" id="MobiDB-lite"/>
    </source>
</evidence>
<dbReference type="RefSeq" id="WP_355401034.1">
    <property type="nucleotide sequence ID" value="NZ_JBEXPZ010000045.1"/>
</dbReference>
<evidence type="ECO:0000313" key="3">
    <source>
        <dbReference type="Proteomes" id="UP001550210"/>
    </source>
</evidence>
<comment type="caution">
    <text evidence="2">The sequence shown here is derived from an EMBL/GenBank/DDBJ whole genome shotgun (WGS) entry which is preliminary data.</text>
</comment>
<protein>
    <recommendedName>
        <fullName evidence="4">Lsr2 protein</fullName>
    </recommendedName>
</protein>
<gene>
    <name evidence="2" type="ORF">ABZZ21_30910</name>
</gene>
<keyword evidence="3" id="KW-1185">Reference proteome</keyword>